<feature type="transmembrane region" description="Helical" evidence="1">
    <location>
        <begin position="100"/>
        <end position="122"/>
    </location>
</feature>
<evidence type="ECO:0000313" key="3">
    <source>
        <dbReference type="EnsemblProtists" id="EOD23123"/>
    </source>
</evidence>
<feature type="chain" id="PRO_5044277910" evidence="2">
    <location>
        <begin position="20"/>
        <end position="246"/>
    </location>
</feature>
<sequence length="246" mass="27281">MGFWQWAQFVGTLLTVVWSAKQTAGYFSMSFDEVIADLKGAPLPLNEAGVAYWKSMLTPYYGEKKAQIRAHLAITLFLSVALCVQFLKVVRQKAITAHRVLGRITILVALAATPGFAMLIAGMTEKPIAQYAEYPAVLGIPYFGIQGVLQARNKQIADHKASMIMFASCFFFFGVQRLVLMAMGPLHSGPWARYTPLGPWKEWSEREYDLFFNLSIAVAFQITFGCAMYKAYIVPAQALAAAAKTK</sequence>
<dbReference type="GeneID" id="17268670"/>
<feature type="signal peptide" evidence="2">
    <location>
        <begin position="1"/>
        <end position="19"/>
    </location>
</feature>
<organism evidence="3 4">
    <name type="scientific">Emiliania huxleyi (strain CCMP1516)</name>
    <dbReference type="NCBI Taxonomy" id="280463"/>
    <lineage>
        <taxon>Eukaryota</taxon>
        <taxon>Haptista</taxon>
        <taxon>Haptophyta</taxon>
        <taxon>Prymnesiophyceae</taxon>
        <taxon>Isochrysidales</taxon>
        <taxon>Noelaerhabdaceae</taxon>
        <taxon>Emiliania</taxon>
    </lineage>
</organism>
<dbReference type="KEGG" id="ehx:EMIHUDRAFT_447831"/>
<dbReference type="EnsemblProtists" id="EOD23123">
    <property type="protein sequence ID" value="EOD23123"/>
    <property type="gene ID" value="EMIHUDRAFT_447831"/>
</dbReference>
<reference evidence="3" key="2">
    <citation type="submission" date="2024-10" db="UniProtKB">
        <authorList>
            <consortium name="EnsemblProtists"/>
        </authorList>
    </citation>
    <scope>IDENTIFICATION</scope>
</reference>
<dbReference type="HOGENOM" id="CLU_1055523_0_0_1"/>
<feature type="transmembrane region" description="Helical" evidence="1">
    <location>
        <begin position="68"/>
        <end position="88"/>
    </location>
</feature>
<name>A0A0D3JHY8_EMIH1</name>
<keyword evidence="1" id="KW-0812">Transmembrane</keyword>
<protein>
    <submittedName>
        <fullName evidence="3">Uncharacterized protein</fullName>
    </submittedName>
</protein>
<reference evidence="4" key="1">
    <citation type="journal article" date="2013" name="Nature">
        <title>Pan genome of the phytoplankton Emiliania underpins its global distribution.</title>
        <authorList>
            <person name="Read B.A."/>
            <person name="Kegel J."/>
            <person name="Klute M.J."/>
            <person name="Kuo A."/>
            <person name="Lefebvre S.C."/>
            <person name="Maumus F."/>
            <person name="Mayer C."/>
            <person name="Miller J."/>
            <person name="Monier A."/>
            <person name="Salamov A."/>
            <person name="Young J."/>
            <person name="Aguilar M."/>
            <person name="Claverie J.M."/>
            <person name="Frickenhaus S."/>
            <person name="Gonzalez K."/>
            <person name="Herman E.K."/>
            <person name="Lin Y.C."/>
            <person name="Napier J."/>
            <person name="Ogata H."/>
            <person name="Sarno A.F."/>
            <person name="Shmutz J."/>
            <person name="Schroeder D."/>
            <person name="de Vargas C."/>
            <person name="Verret F."/>
            <person name="von Dassow P."/>
            <person name="Valentin K."/>
            <person name="Van de Peer Y."/>
            <person name="Wheeler G."/>
            <person name="Dacks J.B."/>
            <person name="Delwiche C.F."/>
            <person name="Dyhrman S.T."/>
            <person name="Glockner G."/>
            <person name="John U."/>
            <person name="Richards T."/>
            <person name="Worden A.Z."/>
            <person name="Zhang X."/>
            <person name="Grigoriev I.V."/>
            <person name="Allen A.E."/>
            <person name="Bidle K."/>
            <person name="Borodovsky M."/>
            <person name="Bowler C."/>
            <person name="Brownlee C."/>
            <person name="Cock J.M."/>
            <person name="Elias M."/>
            <person name="Gladyshev V.N."/>
            <person name="Groth M."/>
            <person name="Guda C."/>
            <person name="Hadaegh A."/>
            <person name="Iglesias-Rodriguez M.D."/>
            <person name="Jenkins J."/>
            <person name="Jones B.M."/>
            <person name="Lawson T."/>
            <person name="Leese F."/>
            <person name="Lindquist E."/>
            <person name="Lobanov A."/>
            <person name="Lomsadze A."/>
            <person name="Malik S.B."/>
            <person name="Marsh M.E."/>
            <person name="Mackinder L."/>
            <person name="Mock T."/>
            <person name="Mueller-Roeber B."/>
            <person name="Pagarete A."/>
            <person name="Parker M."/>
            <person name="Probert I."/>
            <person name="Quesneville H."/>
            <person name="Raines C."/>
            <person name="Rensing S.A."/>
            <person name="Riano-Pachon D.M."/>
            <person name="Richier S."/>
            <person name="Rokitta S."/>
            <person name="Shiraiwa Y."/>
            <person name="Soanes D.M."/>
            <person name="van der Giezen M."/>
            <person name="Wahlund T.M."/>
            <person name="Williams B."/>
            <person name="Wilson W."/>
            <person name="Wolfe G."/>
            <person name="Wurch L.L."/>
        </authorList>
    </citation>
    <scope>NUCLEOTIDE SEQUENCE</scope>
</reference>
<keyword evidence="4" id="KW-1185">Reference proteome</keyword>
<feature type="transmembrane region" description="Helical" evidence="1">
    <location>
        <begin position="128"/>
        <end position="149"/>
    </location>
</feature>
<dbReference type="eggNOG" id="ENOG502SN7P">
    <property type="taxonomic scope" value="Eukaryota"/>
</dbReference>
<proteinExistence type="predicted"/>
<keyword evidence="1" id="KW-1133">Transmembrane helix</keyword>
<dbReference type="Proteomes" id="UP000013827">
    <property type="component" value="Unassembled WGS sequence"/>
</dbReference>
<feature type="transmembrane region" description="Helical" evidence="1">
    <location>
        <begin position="210"/>
        <end position="229"/>
    </location>
</feature>
<dbReference type="AlphaFoldDB" id="A0A0D3JHY8"/>
<evidence type="ECO:0000256" key="2">
    <source>
        <dbReference type="SAM" id="SignalP"/>
    </source>
</evidence>
<accession>A0A0D3JHY8</accession>
<keyword evidence="2" id="KW-0732">Signal</keyword>
<feature type="transmembrane region" description="Helical" evidence="1">
    <location>
        <begin position="161"/>
        <end position="183"/>
    </location>
</feature>
<keyword evidence="1" id="KW-0472">Membrane</keyword>
<dbReference type="PaxDb" id="2903-EOD23123"/>
<evidence type="ECO:0000313" key="4">
    <source>
        <dbReference type="Proteomes" id="UP000013827"/>
    </source>
</evidence>
<dbReference type="OMA" id="NISIHRW"/>
<evidence type="ECO:0000256" key="1">
    <source>
        <dbReference type="SAM" id="Phobius"/>
    </source>
</evidence>
<dbReference type="RefSeq" id="XP_005775552.1">
    <property type="nucleotide sequence ID" value="XM_005775495.1"/>
</dbReference>